<reference evidence="4" key="2">
    <citation type="submission" date="2025-08" db="UniProtKB">
        <authorList>
            <consortium name="RefSeq"/>
        </authorList>
    </citation>
    <scope>IDENTIFICATION</scope>
    <source>
        <strain evidence="4">S238N-H82</strain>
        <tissue evidence="4">Testes</tissue>
    </source>
</reference>
<evidence type="ECO:0000256" key="1">
    <source>
        <dbReference type="ARBA" id="ARBA00005707"/>
    </source>
</evidence>
<feature type="compositionally biased region" description="Basic residues" evidence="2">
    <location>
        <begin position="13"/>
        <end position="27"/>
    </location>
</feature>
<protein>
    <submittedName>
        <fullName evidence="4">UPF0488 protein C8orf33 homolog</fullName>
    </submittedName>
</protein>
<dbReference type="Pfam" id="PF15393">
    <property type="entry name" value="DUF4615"/>
    <property type="match status" value="1"/>
</dbReference>
<dbReference type="KEGG" id="bfo:118431195"/>
<dbReference type="OrthoDB" id="10007922at2759"/>
<dbReference type="Proteomes" id="UP000001554">
    <property type="component" value="Chromosome 14"/>
</dbReference>
<sequence length="241" mass="27050">MADAGSGGGTSKNKNRRRREKEKKKKLQQGATNSGAQDEDVEEESPAAKFERELAWCVDQLEAGLQNMKPDDKQMRDTMKILHTLKSQKASMPKKRQMMWAVFGDYRRKILEEEQKSKQAIKRMKLEPATQQTDSGRFFRRSTASKGTCFLFSTEGSSEQRPQSEAEVNMTFESSDAEFKFNFPMDNSKSDVEIENAKDGGLSGSIEEGSKVKVDSSDGQPFQFNFAGLKIEPDTQDASSS</sequence>
<dbReference type="PANTHER" id="PTHR13602:SF2">
    <property type="entry name" value="UPF0488 PROTEIN C8ORF33"/>
    <property type="match status" value="1"/>
</dbReference>
<evidence type="ECO:0000313" key="4">
    <source>
        <dbReference type="RefSeq" id="XP_035698220.1"/>
    </source>
</evidence>
<feature type="region of interest" description="Disordered" evidence="2">
    <location>
        <begin position="1"/>
        <end position="48"/>
    </location>
</feature>
<evidence type="ECO:0000256" key="2">
    <source>
        <dbReference type="SAM" id="MobiDB-lite"/>
    </source>
</evidence>
<accession>A0A9J7MCC6</accession>
<dbReference type="InterPro" id="IPR029274">
    <property type="entry name" value="DUF4615"/>
</dbReference>
<organism evidence="3 4">
    <name type="scientific">Branchiostoma floridae</name>
    <name type="common">Florida lancelet</name>
    <name type="synonym">Amphioxus</name>
    <dbReference type="NCBI Taxonomy" id="7739"/>
    <lineage>
        <taxon>Eukaryota</taxon>
        <taxon>Metazoa</taxon>
        <taxon>Chordata</taxon>
        <taxon>Cephalochordata</taxon>
        <taxon>Leptocardii</taxon>
        <taxon>Amphioxiformes</taxon>
        <taxon>Branchiostomatidae</taxon>
        <taxon>Branchiostoma</taxon>
    </lineage>
</organism>
<dbReference type="OMA" id="CLCAGQP"/>
<dbReference type="RefSeq" id="XP_035698220.1">
    <property type="nucleotide sequence ID" value="XM_035842327.1"/>
</dbReference>
<gene>
    <name evidence="4" type="primary">LOC118431195</name>
</gene>
<reference evidence="3" key="1">
    <citation type="journal article" date="2020" name="Nat. Ecol. Evol.">
        <title>Deeply conserved synteny resolves early events in vertebrate evolution.</title>
        <authorList>
            <person name="Simakov O."/>
            <person name="Marletaz F."/>
            <person name="Yue J.X."/>
            <person name="O'Connell B."/>
            <person name="Jenkins J."/>
            <person name="Brandt A."/>
            <person name="Calef R."/>
            <person name="Tung C.H."/>
            <person name="Huang T.K."/>
            <person name="Schmutz J."/>
            <person name="Satoh N."/>
            <person name="Yu J.K."/>
            <person name="Putnam N.H."/>
            <person name="Green R.E."/>
            <person name="Rokhsar D.S."/>
        </authorList>
    </citation>
    <scope>NUCLEOTIDE SEQUENCE [LARGE SCALE GENOMIC DNA]</scope>
    <source>
        <strain evidence="3">S238N-H82</strain>
    </source>
</reference>
<dbReference type="AlphaFoldDB" id="A0A9J7MCC6"/>
<dbReference type="PANTHER" id="PTHR13602">
    <property type="entry name" value="UPF0488 PROTEIN C8ORF33"/>
    <property type="match status" value="1"/>
</dbReference>
<name>A0A9J7MCC6_BRAFL</name>
<keyword evidence="3" id="KW-1185">Reference proteome</keyword>
<feature type="compositionally biased region" description="Gly residues" evidence="2">
    <location>
        <begin position="1"/>
        <end position="10"/>
    </location>
</feature>
<evidence type="ECO:0000313" key="3">
    <source>
        <dbReference type="Proteomes" id="UP000001554"/>
    </source>
</evidence>
<dbReference type="GeneID" id="118431195"/>
<comment type="similarity">
    <text evidence="1">Belongs to the UPF0488 family.</text>
</comment>
<proteinExistence type="inferred from homology"/>